<name>A0A6N1X7A6_9BURK</name>
<evidence type="ECO:0000313" key="2">
    <source>
        <dbReference type="EMBL" id="QKV54728.1"/>
    </source>
</evidence>
<organism evidence="2 3">
    <name type="scientific">Comamonas antarctica</name>
    <dbReference type="NCBI Taxonomy" id="2743470"/>
    <lineage>
        <taxon>Bacteria</taxon>
        <taxon>Pseudomonadati</taxon>
        <taxon>Pseudomonadota</taxon>
        <taxon>Betaproteobacteria</taxon>
        <taxon>Burkholderiales</taxon>
        <taxon>Comamonadaceae</taxon>
        <taxon>Comamonas</taxon>
    </lineage>
</organism>
<evidence type="ECO:0000313" key="3">
    <source>
        <dbReference type="Proteomes" id="UP000509579"/>
    </source>
</evidence>
<accession>A0A6N1X7A6</accession>
<gene>
    <name evidence="2" type="ORF">HUK68_18525</name>
</gene>
<dbReference type="Proteomes" id="UP000509579">
    <property type="component" value="Chromosome"/>
</dbReference>
<keyword evidence="3" id="KW-1185">Reference proteome</keyword>
<proteinExistence type="predicted"/>
<protein>
    <submittedName>
        <fullName evidence="2">Uncharacterized protein</fullName>
    </submittedName>
</protein>
<dbReference type="KEGG" id="aant:HUK68_18525"/>
<reference evidence="2 3" key="1">
    <citation type="submission" date="2020-06" db="EMBL/GenBank/DDBJ databases">
        <title>Acidovorax antarctica sp. nov., isolated from Corinth ice sheet soil, Antarctic Fields Peninsula.</title>
        <authorList>
            <person name="Xu Q."/>
            <person name="Peng F."/>
        </authorList>
    </citation>
    <scope>NUCLEOTIDE SEQUENCE [LARGE SCALE GENOMIC DNA]</scope>
    <source>
        <strain evidence="2 3">16-35-5</strain>
    </source>
</reference>
<feature type="compositionally biased region" description="Polar residues" evidence="1">
    <location>
        <begin position="295"/>
        <end position="306"/>
    </location>
</feature>
<dbReference type="AlphaFoldDB" id="A0A6N1X7A6"/>
<sequence>MAATFLGQLRIGSIWRNGISTHELEFAEFCYTGSYTRSQWEDIVWEQKQRGLIPPDRYPLPYAHNDQSRLLRLHAEGKALLVPCMEFFTRCYARSSEVNRILLTYGAEEQDERLMLRESIDSVPGARPIWIPPYTTDADAHFLAQLRYDAEMSKKLKDFSAQLDQELLASKNNVAFLAFGPWYYGPAKLKVQGVPLNNGDFLALRIVGYSLPEDYPVHALRVHKETDTEGELSRFPRPRREVHEIAEGQTIAATQELGADQDTDIHVVNDPGIEILNTPAPVTTETVRRDRNGRTIRTPSAPSSCSAPGEAGGTGKGVASLQVKSEVSSPSEGAVHALWAGLVYLQEANLGLIRSVAWCTPSYTFRSPPDPPETGFRLPNLKSPRRLQEIRKTRAWLHRSGLSSARSVFVFRIQTPRFTGYFFEVQRAVREGKKDNGATEFVEDSYCGLVAIPKDNGDLSRWLDAIFEAISWQCGIMKNVLPHIKSITSYQAYYQRTKRDGDTLEGQATAFNALSKLGIINLKYSKIDGIHDVG</sequence>
<evidence type="ECO:0000256" key="1">
    <source>
        <dbReference type="SAM" id="MobiDB-lite"/>
    </source>
</evidence>
<dbReference type="EMBL" id="CP054840">
    <property type="protein sequence ID" value="QKV54728.1"/>
    <property type="molecule type" value="Genomic_DNA"/>
</dbReference>
<feature type="region of interest" description="Disordered" evidence="1">
    <location>
        <begin position="294"/>
        <end position="317"/>
    </location>
</feature>